<feature type="transmembrane region" description="Helical" evidence="5">
    <location>
        <begin position="109"/>
        <end position="128"/>
    </location>
</feature>
<dbReference type="PROSITE" id="PS01124">
    <property type="entry name" value="HTH_ARAC_FAMILY_2"/>
    <property type="match status" value="1"/>
</dbReference>
<dbReference type="Proteomes" id="UP000298551">
    <property type="component" value="Chromosome"/>
</dbReference>
<dbReference type="CDD" id="cd03138">
    <property type="entry name" value="GATase1_AraC_2"/>
    <property type="match status" value="1"/>
</dbReference>
<proteinExistence type="predicted"/>
<dbReference type="EMBL" id="CP039371">
    <property type="protein sequence ID" value="QCI13602.1"/>
    <property type="molecule type" value="Genomic_DNA"/>
</dbReference>
<dbReference type="InterPro" id="IPR020449">
    <property type="entry name" value="Tscrpt_reg_AraC-type_HTH"/>
</dbReference>
<dbReference type="InterPro" id="IPR029062">
    <property type="entry name" value="Class_I_gatase-like"/>
</dbReference>
<evidence type="ECO:0000313" key="7">
    <source>
        <dbReference type="EMBL" id="QCI13602.1"/>
    </source>
</evidence>
<dbReference type="Gene3D" id="3.40.50.880">
    <property type="match status" value="1"/>
</dbReference>
<dbReference type="Pfam" id="PF12833">
    <property type="entry name" value="HTH_18"/>
    <property type="match status" value="1"/>
</dbReference>
<dbReference type="GO" id="GO:0009893">
    <property type="term" value="P:positive regulation of metabolic process"/>
    <property type="evidence" value="ECO:0007669"/>
    <property type="project" value="UniProtKB-ARBA"/>
</dbReference>
<dbReference type="InterPro" id="IPR002818">
    <property type="entry name" value="DJ-1/PfpI"/>
</dbReference>
<dbReference type="PROSITE" id="PS00041">
    <property type="entry name" value="HTH_ARAC_FAMILY_1"/>
    <property type="match status" value="1"/>
</dbReference>
<feature type="region of interest" description="Disordered" evidence="4">
    <location>
        <begin position="329"/>
        <end position="350"/>
    </location>
</feature>
<organism evidence="7 8">
    <name type="scientific">Pseudomonas putida</name>
    <name type="common">Arthrobacter siderocapsulatus</name>
    <dbReference type="NCBI Taxonomy" id="303"/>
    <lineage>
        <taxon>Bacteria</taxon>
        <taxon>Pseudomonadati</taxon>
        <taxon>Pseudomonadota</taxon>
        <taxon>Gammaproteobacteria</taxon>
        <taxon>Pseudomonadales</taxon>
        <taxon>Pseudomonadaceae</taxon>
        <taxon>Pseudomonas</taxon>
    </lineage>
</organism>
<dbReference type="InterPro" id="IPR009057">
    <property type="entry name" value="Homeodomain-like_sf"/>
</dbReference>
<dbReference type="OrthoDB" id="9803764at2"/>
<dbReference type="SUPFAM" id="SSF46689">
    <property type="entry name" value="Homeodomain-like"/>
    <property type="match status" value="2"/>
</dbReference>
<evidence type="ECO:0000313" key="8">
    <source>
        <dbReference type="Proteomes" id="UP000298551"/>
    </source>
</evidence>
<dbReference type="InterPro" id="IPR018060">
    <property type="entry name" value="HTH_AraC"/>
</dbReference>
<evidence type="ECO:0000259" key="6">
    <source>
        <dbReference type="PROSITE" id="PS01124"/>
    </source>
</evidence>
<dbReference type="AlphaFoldDB" id="A0A4D6XAI6"/>
<dbReference type="PANTHER" id="PTHR43130:SF3">
    <property type="entry name" value="HTH-TYPE TRANSCRIPTIONAL REGULATOR RV1931C"/>
    <property type="match status" value="1"/>
</dbReference>
<keyword evidence="2" id="KW-0238">DNA-binding</keyword>
<keyword evidence="5" id="KW-1133">Transmembrane helix</keyword>
<evidence type="ECO:0000256" key="5">
    <source>
        <dbReference type="SAM" id="Phobius"/>
    </source>
</evidence>
<keyword evidence="3" id="KW-0804">Transcription</keyword>
<evidence type="ECO:0000256" key="4">
    <source>
        <dbReference type="SAM" id="MobiDB-lite"/>
    </source>
</evidence>
<feature type="domain" description="HTH araC/xylS-type" evidence="6">
    <location>
        <begin position="223"/>
        <end position="321"/>
    </location>
</feature>
<dbReference type="PRINTS" id="PR00032">
    <property type="entry name" value="HTHARAC"/>
</dbReference>
<dbReference type="Pfam" id="PF01965">
    <property type="entry name" value="DJ-1_PfpI"/>
    <property type="match status" value="1"/>
</dbReference>
<dbReference type="InterPro" id="IPR052158">
    <property type="entry name" value="INH-QAR"/>
</dbReference>
<sequence length="350" mass="38431">MTAKTDSPGSLEIGLLVYPGAQRAALHGLGDLFAVANRVARELGAVDLPWVRVSHWQVDEAGQLQCVEGQEVLPQALRVLIVPPSLESTPAPALLERYRAALRQWHGHGTVLASVCVGVFFIAASGLLDGRSASTHWNYAQTLAQRYPEVRVEANRALLDDSDIMTSAGLMGWTELGLRLLERYLGASVAWETARYLSVEPVTTPLPGALFNPRLDHGDEAVLKVQHWLQGNGAQEVDLERMADYAGLEPRTFLRRFRMATGLKPTEYCQQVRVGRACRMLEFTRRTVDQIAWGVGYQDPGAFRKVFQRITGVTPSDYRRRLASPADAGFTHTTAHSAGSGPGVRPPPSR</sequence>
<name>A0A4D6XAI6_PSEPU</name>
<protein>
    <submittedName>
        <fullName evidence="7">Helix-turn-helix domain-containing protein</fullName>
    </submittedName>
</protein>
<dbReference type="PANTHER" id="PTHR43130">
    <property type="entry name" value="ARAC-FAMILY TRANSCRIPTIONAL REGULATOR"/>
    <property type="match status" value="1"/>
</dbReference>
<keyword evidence="5" id="KW-0472">Membrane</keyword>
<dbReference type="GO" id="GO:0003700">
    <property type="term" value="F:DNA-binding transcription factor activity"/>
    <property type="evidence" value="ECO:0007669"/>
    <property type="project" value="InterPro"/>
</dbReference>
<evidence type="ECO:0000256" key="3">
    <source>
        <dbReference type="ARBA" id="ARBA00023163"/>
    </source>
</evidence>
<accession>A0A4D6XAI6</accession>
<dbReference type="Gene3D" id="1.10.10.60">
    <property type="entry name" value="Homeodomain-like"/>
    <property type="match status" value="2"/>
</dbReference>
<keyword evidence="1" id="KW-0805">Transcription regulation</keyword>
<reference evidence="8" key="1">
    <citation type="submission" date="2019-04" db="EMBL/GenBank/DDBJ databases">
        <title>Genome sequence of Pseudomonas putida 1290, an auxin catabolizing strain.</title>
        <authorList>
            <person name="Laird T.S."/>
            <person name="Leveau J.H.J."/>
        </authorList>
    </citation>
    <scope>NUCLEOTIDE SEQUENCE [LARGE SCALE GENOMIC DNA]</scope>
    <source>
        <strain evidence="8">1290</strain>
    </source>
</reference>
<dbReference type="InterPro" id="IPR018062">
    <property type="entry name" value="HTH_AraC-typ_CS"/>
</dbReference>
<dbReference type="SUPFAM" id="SSF52317">
    <property type="entry name" value="Class I glutamine amidotransferase-like"/>
    <property type="match status" value="1"/>
</dbReference>
<gene>
    <name evidence="7" type="ORF">E6B08_20635</name>
</gene>
<keyword evidence="5" id="KW-0812">Transmembrane</keyword>
<dbReference type="SMART" id="SM00342">
    <property type="entry name" value="HTH_ARAC"/>
    <property type="match status" value="1"/>
</dbReference>
<dbReference type="RefSeq" id="WP_136915711.1">
    <property type="nucleotide sequence ID" value="NZ_CP039371.1"/>
</dbReference>
<dbReference type="GO" id="GO:0043565">
    <property type="term" value="F:sequence-specific DNA binding"/>
    <property type="evidence" value="ECO:0007669"/>
    <property type="project" value="InterPro"/>
</dbReference>
<evidence type="ECO:0000256" key="2">
    <source>
        <dbReference type="ARBA" id="ARBA00023125"/>
    </source>
</evidence>
<evidence type="ECO:0000256" key="1">
    <source>
        <dbReference type="ARBA" id="ARBA00023015"/>
    </source>
</evidence>